<dbReference type="Gene3D" id="3.40.50.300">
    <property type="entry name" value="P-loop containing nucleotide triphosphate hydrolases"/>
    <property type="match status" value="1"/>
</dbReference>
<dbReference type="Pfam" id="PF18196">
    <property type="entry name" value="Cdh1_DBD_1"/>
    <property type="match status" value="1"/>
</dbReference>
<feature type="compositionally biased region" description="Polar residues" evidence="9">
    <location>
        <begin position="67"/>
        <end position="76"/>
    </location>
</feature>
<dbReference type="InterPro" id="IPR023780">
    <property type="entry name" value="Chromo_domain"/>
</dbReference>
<dbReference type="PROSITE" id="PS50013">
    <property type="entry name" value="CHROMO_2"/>
    <property type="match status" value="2"/>
</dbReference>
<evidence type="ECO:0000259" key="10">
    <source>
        <dbReference type="PROSITE" id="PS50013"/>
    </source>
</evidence>
<evidence type="ECO:0000313" key="13">
    <source>
        <dbReference type="EMBL" id="SNX84831.1"/>
    </source>
</evidence>
<feature type="compositionally biased region" description="Low complexity" evidence="9">
    <location>
        <begin position="1393"/>
        <end position="1405"/>
    </location>
</feature>
<dbReference type="InterPro" id="IPR038718">
    <property type="entry name" value="SNF2-like_sf"/>
</dbReference>
<feature type="domain" description="Chromo" evidence="10">
    <location>
        <begin position="424"/>
        <end position="491"/>
    </location>
</feature>
<feature type="compositionally biased region" description="Acidic residues" evidence="9">
    <location>
        <begin position="224"/>
        <end position="248"/>
    </location>
</feature>
<dbReference type="PROSITE" id="PS51192">
    <property type="entry name" value="HELICASE_ATP_BIND_1"/>
    <property type="match status" value="1"/>
</dbReference>
<feature type="compositionally biased region" description="Low complexity" evidence="9">
    <location>
        <begin position="1088"/>
        <end position="1105"/>
    </location>
</feature>
<dbReference type="Proteomes" id="UP001294444">
    <property type="component" value="Unassembled WGS sequence"/>
</dbReference>
<dbReference type="InterPro" id="IPR049730">
    <property type="entry name" value="SNF2/RAD54-like_C"/>
</dbReference>
<evidence type="ECO:0000256" key="8">
    <source>
        <dbReference type="ARBA" id="ARBA00023242"/>
    </source>
</evidence>
<feature type="compositionally biased region" description="Gly residues" evidence="9">
    <location>
        <begin position="1616"/>
        <end position="1626"/>
    </location>
</feature>
<dbReference type="SMART" id="SM00490">
    <property type="entry name" value="HELICc"/>
    <property type="match status" value="1"/>
</dbReference>
<dbReference type="GO" id="GO:0003677">
    <property type="term" value="F:DNA binding"/>
    <property type="evidence" value="ECO:0007669"/>
    <property type="project" value="UniProtKB-KW"/>
</dbReference>
<dbReference type="SUPFAM" id="SSF52540">
    <property type="entry name" value="P-loop containing nucleoside triphosphate hydrolases"/>
    <property type="match status" value="2"/>
</dbReference>
<evidence type="ECO:0000256" key="2">
    <source>
        <dbReference type="ARBA" id="ARBA00007025"/>
    </source>
</evidence>
<dbReference type="InterPro" id="IPR000330">
    <property type="entry name" value="SNF2_N"/>
</dbReference>
<evidence type="ECO:0000259" key="12">
    <source>
        <dbReference type="PROSITE" id="PS51194"/>
    </source>
</evidence>
<feature type="compositionally biased region" description="Basic and acidic residues" evidence="9">
    <location>
        <begin position="125"/>
        <end position="138"/>
    </location>
</feature>
<feature type="compositionally biased region" description="Low complexity" evidence="9">
    <location>
        <begin position="140"/>
        <end position="154"/>
    </location>
</feature>
<feature type="compositionally biased region" description="Basic and acidic residues" evidence="9">
    <location>
        <begin position="155"/>
        <end position="164"/>
    </location>
</feature>
<dbReference type="Pfam" id="PF00176">
    <property type="entry name" value="SNF2-rel_dom"/>
    <property type="match status" value="1"/>
</dbReference>
<dbReference type="GO" id="GO:0005634">
    <property type="term" value="C:nucleus"/>
    <property type="evidence" value="ECO:0007669"/>
    <property type="project" value="UniProtKB-SubCell"/>
</dbReference>
<dbReference type="InterPro" id="IPR016197">
    <property type="entry name" value="Chromo-like_dom_sf"/>
</dbReference>
<dbReference type="GO" id="GO:0003682">
    <property type="term" value="F:chromatin binding"/>
    <property type="evidence" value="ECO:0007669"/>
    <property type="project" value="TreeGrafter"/>
</dbReference>
<dbReference type="SMART" id="SM01176">
    <property type="entry name" value="DUF4208"/>
    <property type="match status" value="1"/>
</dbReference>
<dbReference type="Gene3D" id="1.10.10.60">
    <property type="entry name" value="Homeodomain-like"/>
    <property type="match status" value="1"/>
</dbReference>
<dbReference type="CDD" id="cd18793">
    <property type="entry name" value="SF2_C_SNF"/>
    <property type="match status" value="1"/>
</dbReference>
<evidence type="ECO:0000256" key="3">
    <source>
        <dbReference type="ARBA" id="ARBA00022737"/>
    </source>
</evidence>
<dbReference type="Gene3D" id="6.10.140.1440">
    <property type="match status" value="1"/>
</dbReference>
<dbReference type="EMBL" id="OAPG01000007">
    <property type="protein sequence ID" value="SNX84831.1"/>
    <property type="molecule type" value="Genomic_DNA"/>
</dbReference>
<sequence>MSFKGNALGLLDYAAHADHLNSGFKKLTMICSLPFYILTAPAENVKREAHSASSPSRESVSALKAENGSSSPSAPTKSEDSEPSKLGRARRDSSPLSDVSHKGDGARAKKEEQGDEDGVEDDDEHDRKPNHQQLDRVKATSPTSSRNSTPSRSSAKPDRKHLLEAESDPDLYGLRRSGRASRKSYTDLNDDDAGSDDADASVSSRRRHLVKGGRGSVRSSVQASDDDEDDDDDGDDDEEKSDDAEDGEFGPAKSKNKRKAKRSAATRLSSADLEASRVSSRNGRRIPNYTDDYADFGDDDPFEDEADVQAQRQALEAGDMDEEDVIEGIVGHERHEDRLDDKEDVPTQNLRFIVKWKGYSHLHDTHETYDFLKRYRGFKRVDNYIKSVFMREKALRSDPNASREDIEALQIEKERQAELIESFKTVERIIDQRDNPANKEIPYPHLAYLVKWKGLPYADCTWEAEEEIKEIAQTAITAYLERSASTTVPWRSQNFSQGRPKYTRMTEQPAYISAGTLKDFQMTGLNWLAYLWSKNENGILADEMGLGKTVQTVSFLSYLFHSCYQYGPFLVVVPLSTLPAWMNQLEHWAPDLNAIAYIGNSASRETIREYEFGPPKKMKFNVLVTTYEFILKDRAELGQIKWQYLAVDEAHRLKNSEAQLYEALNSFHAAGKLLITGTPLQNNVKELIALLHFLRPDQFDLDVDFDINDVDQTVIKELHEKLDNVMLRRLKKDVVKELPTKSEKILRVEMSAMQQRMYKAILTRNYSVLSGATTAQFSLLNIAIELKKASNHPYLFDGTEIISDSREETLKGLVMHSGKMVLLDKLLARLKADGHRVLIFSQMVRMLDILSDYMSLRGYIHQRLDGTVSSEVRKKAIEHFNAEGSPDFAFLLSTRAGGLGINLETADTVIIFDSDWNPQNDLQAMARAHRLNSKFHVSVFRFLTKDTVEEDVLERAKRKMVLEYAIIHQMDTSGTNFAPKAAAKNQQQFSKEELGAILKFGAQNMFKSDNEDGQQKKLDEMDLDDILSHAEAHETEVDPTGSSAGGQEFLKSFAQVQDFKADVSWDDIIPLEERQKVEEEERKKAVEAAAAAASSSRRRAAAQVAPGAYDNGEGDDRATSPGASKDAASKRSRKTAAQRSVEMKERDLRVLIRGIQRWGDIRYKTDPIIKEGKLQDKNRQVLYQISDELVKTCEDAVAEHNAFMKGKQERGEEISSALRQKAVLVSCRGITGINAETVLIRHYDLRLLAETLDNAEGPLQWRVPCEHLKATLNWAGGWDAKDDAMLLVGIWKYGFGAWEQIETDPELGMAGKFFLEEGKKANQEPHAAEKDAPRSGTSGPPQGKPRPIPNAIHLVRRGDYLLKVLREYDDNAKAYQKSLAEGGSKSSKKARKSPSPTHSPAPAGKAGRGGGGSAAADKRRPAPAYSSDSSDESEYSSMDEAECKELMRPCKKQLKRLRDGTDHLERDQKVSVLKDCLSAIGGHIDHLLETKFESLSSEEKDRWFHHLWAFSAFFWPKKVKPSKLRAIFNKLVINGPATSTSAVPLASPAAAASGGAGSPASGARVKSEPATEGASENIDSATSAPATEIKRKANLLQDAPIPKKPRTSMEPSPAGRGYGNGYGGPPGSANLPYSPTYYPTPSANYGASGHPSPHAPPAHHYSGGREPYPPGYPDRRDSPYREGGRDRDYRDGRYAYPPPPPPGGAGGYGGGHHSYPPPPPPPHGYDYRR</sequence>
<feature type="compositionally biased region" description="Basic residues" evidence="9">
    <location>
        <begin position="254"/>
        <end position="264"/>
    </location>
</feature>
<feature type="compositionally biased region" description="Acidic residues" evidence="9">
    <location>
        <begin position="1429"/>
        <end position="1438"/>
    </location>
</feature>
<dbReference type="Pfam" id="PF00385">
    <property type="entry name" value="Chromo"/>
    <property type="match status" value="1"/>
</dbReference>
<evidence type="ECO:0000259" key="11">
    <source>
        <dbReference type="PROSITE" id="PS51192"/>
    </source>
</evidence>
<comment type="subcellular location">
    <subcellularLocation>
        <location evidence="1">Nucleus</location>
    </subcellularLocation>
</comment>
<name>A0AAJ4XMX8_9BASI</name>
<keyword evidence="5" id="KW-0378">Hydrolase</keyword>
<keyword evidence="7" id="KW-0238">DNA-binding</keyword>
<dbReference type="PANTHER" id="PTHR45623:SF14">
    <property type="entry name" value="CHROMODOMAIN-HELICASE-DNA-BINDING PROTEIN 1"/>
    <property type="match status" value="1"/>
</dbReference>
<dbReference type="GO" id="GO:0034728">
    <property type="term" value="P:nucleosome organization"/>
    <property type="evidence" value="ECO:0007669"/>
    <property type="project" value="TreeGrafter"/>
</dbReference>
<dbReference type="GO" id="GO:0016887">
    <property type="term" value="F:ATP hydrolysis activity"/>
    <property type="evidence" value="ECO:0007669"/>
    <property type="project" value="TreeGrafter"/>
</dbReference>
<dbReference type="Pfam" id="PF00271">
    <property type="entry name" value="Helicase_C"/>
    <property type="match status" value="1"/>
</dbReference>
<evidence type="ECO:0000256" key="7">
    <source>
        <dbReference type="ARBA" id="ARBA00023125"/>
    </source>
</evidence>
<feature type="compositionally biased region" description="Basic and acidic residues" evidence="9">
    <location>
        <begin position="1321"/>
        <end position="1333"/>
    </location>
</feature>
<dbReference type="PANTHER" id="PTHR45623">
    <property type="entry name" value="CHROMODOMAIN-HELICASE-DNA-BINDING PROTEIN 3-RELATED-RELATED"/>
    <property type="match status" value="1"/>
</dbReference>
<dbReference type="InterPro" id="IPR027417">
    <property type="entry name" value="P-loop_NTPase"/>
</dbReference>
<dbReference type="Gene3D" id="2.40.50.40">
    <property type="match status" value="2"/>
</dbReference>
<dbReference type="PROSITE" id="PS51194">
    <property type="entry name" value="HELICASE_CTER"/>
    <property type="match status" value="1"/>
</dbReference>
<dbReference type="GO" id="GO:0042393">
    <property type="term" value="F:histone binding"/>
    <property type="evidence" value="ECO:0007669"/>
    <property type="project" value="TreeGrafter"/>
</dbReference>
<comment type="caution">
    <text evidence="13">The sequence shown here is derived from an EMBL/GenBank/DDBJ whole genome shotgun (WGS) entry which is preliminary data.</text>
</comment>
<proteinExistence type="inferred from homology"/>
<feature type="compositionally biased region" description="Acidic residues" evidence="9">
    <location>
        <begin position="113"/>
        <end position="124"/>
    </location>
</feature>
<feature type="compositionally biased region" description="Acidic residues" evidence="9">
    <location>
        <begin position="188"/>
        <end position="199"/>
    </location>
</feature>
<feature type="compositionally biased region" description="Low complexity" evidence="9">
    <location>
        <begin position="51"/>
        <end position="62"/>
    </location>
</feature>
<comment type="similarity">
    <text evidence="2">Belongs to the SNF2/RAD54 helicase family.</text>
</comment>
<feature type="compositionally biased region" description="Low complexity" evidence="9">
    <location>
        <begin position="1548"/>
        <end position="1563"/>
    </location>
</feature>
<organism evidence="13 14">
    <name type="scientific">Melanopsichium pennsylvanicum</name>
    <dbReference type="NCBI Taxonomy" id="63383"/>
    <lineage>
        <taxon>Eukaryota</taxon>
        <taxon>Fungi</taxon>
        <taxon>Dikarya</taxon>
        <taxon>Basidiomycota</taxon>
        <taxon>Ustilaginomycotina</taxon>
        <taxon>Ustilaginomycetes</taxon>
        <taxon>Ustilaginales</taxon>
        <taxon>Ustilaginaceae</taxon>
        <taxon>Melanopsichium</taxon>
    </lineage>
</organism>
<dbReference type="InterPro" id="IPR056302">
    <property type="entry name" value="CHD1-2/Hrp3_HTH"/>
</dbReference>
<dbReference type="Pfam" id="PF13907">
    <property type="entry name" value="CHD1-like_C"/>
    <property type="match status" value="1"/>
</dbReference>
<gene>
    <name evidence="13" type="ORF">MEPE_03540</name>
</gene>
<evidence type="ECO:0000256" key="5">
    <source>
        <dbReference type="ARBA" id="ARBA00022801"/>
    </source>
</evidence>
<dbReference type="SUPFAM" id="SSF54160">
    <property type="entry name" value="Chromo domain-like"/>
    <property type="match status" value="2"/>
</dbReference>
<reference evidence="13" key="1">
    <citation type="submission" date="2023-10" db="EMBL/GenBank/DDBJ databases">
        <authorList>
            <person name="Guldener U."/>
        </authorList>
    </citation>
    <scope>NUCLEOTIDE SEQUENCE</scope>
    <source>
        <strain evidence="13">Mp4</strain>
    </source>
</reference>
<keyword evidence="3" id="KW-0677">Repeat</keyword>
<feature type="region of interest" description="Disordered" evidence="9">
    <location>
        <begin position="1321"/>
        <end position="1352"/>
    </location>
</feature>
<dbReference type="InterPro" id="IPR000953">
    <property type="entry name" value="Chromo/chromo_shadow_dom"/>
</dbReference>
<dbReference type="InterPro" id="IPR025260">
    <property type="entry name" value="CHD1-like_C"/>
</dbReference>
<feature type="domain" description="Helicase C-terminal" evidence="12">
    <location>
        <begin position="822"/>
        <end position="978"/>
    </location>
</feature>
<feature type="compositionally biased region" description="Basic and acidic residues" evidence="9">
    <location>
        <begin position="1673"/>
        <end position="1693"/>
    </location>
</feature>
<feature type="region of interest" description="Disordered" evidence="9">
    <location>
        <begin position="1378"/>
        <end position="1438"/>
    </location>
</feature>
<keyword evidence="14" id="KW-1185">Reference proteome</keyword>
<dbReference type="Gene3D" id="3.40.50.10810">
    <property type="entry name" value="Tandem AAA-ATPase domain"/>
    <property type="match status" value="1"/>
</dbReference>
<evidence type="ECO:0000256" key="1">
    <source>
        <dbReference type="ARBA" id="ARBA00004123"/>
    </source>
</evidence>
<evidence type="ECO:0000256" key="9">
    <source>
        <dbReference type="SAM" id="MobiDB-lite"/>
    </source>
</evidence>
<dbReference type="GO" id="GO:0005524">
    <property type="term" value="F:ATP binding"/>
    <property type="evidence" value="ECO:0007669"/>
    <property type="project" value="UniProtKB-KW"/>
</dbReference>
<feature type="domain" description="Helicase ATP-binding" evidence="11">
    <location>
        <begin position="529"/>
        <end position="697"/>
    </location>
</feature>
<dbReference type="GO" id="GO:0000785">
    <property type="term" value="C:chromatin"/>
    <property type="evidence" value="ECO:0007669"/>
    <property type="project" value="TreeGrafter"/>
</dbReference>
<feature type="compositionally biased region" description="Low complexity" evidence="9">
    <location>
        <begin position="1627"/>
        <end position="1652"/>
    </location>
</feature>
<dbReference type="InterPro" id="IPR041150">
    <property type="entry name" value="Cdh1_DBD"/>
</dbReference>
<accession>A0AAJ4XMX8</accession>
<dbReference type="CDD" id="cd18659">
    <property type="entry name" value="CD2_tandem"/>
    <property type="match status" value="1"/>
</dbReference>
<dbReference type="Pfam" id="PF23588">
    <property type="entry name" value="HTH_CHD1_Hrp3"/>
    <property type="match status" value="1"/>
</dbReference>
<evidence type="ECO:0000256" key="6">
    <source>
        <dbReference type="ARBA" id="ARBA00022840"/>
    </source>
</evidence>
<evidence type="ECO:0000313" key="14">
    <source>
        <dbReference type="Proteomes" id="UP001294444"/>
    </source>
</evidence>
<protein>
    <submittedName>
        <fullName evidence="13">Probable CHD1 - transcriptional regulator</fullName>
    </submittedName>
</protein>
<dbReference type="InterPro" id="IPR001650">
    <property type="entry name" value="Helicase_C-like"/>
</dbReference>
<keyword evidence="6" id="KW-0067">ATP-binding</keyword>
<feature type="region of interest" description="Disordered" evidence="9">
    <location>
        <begin position="1548"/>
        <end position="1729"/>
    </location>
</feature>
<keyword evidence="4" id="KW-0547">Nucleotide-binding</keyword>
<dbReference type="SMART" id="SM00487">
    <property type="entry name" value="DEXDc"/>
    <property type="match status" value="1"/>
</dbReference>
<feature type="region of interest" description="Disordered" evidence="9">
    <location>
        <begin position="45"/>
        <end position="291"/>
    </location>
</feature>
<feature type="compositionally biased region" description="Basic and acidic residues" evidence="9">
    <location>
        <begin position="77"/>
        <end position="112"/>
    </location>
</feature>
<dbReference type="GO" id="GO:0140658">
    <property type="term" value="F:ATP-dependent chromatin remodeler activity"/>
    <property type="evidence" value="ECO:0007669"/>
    <property type="project" value="TreeGrafter"/>
</dbReference>
<feature type="region of interest" description="Disordered" evidence="9">
    <location>
        <begin position="1088"/>
        <end position="1140"/>
    </location>
</feature>
<feature type="domain" description="Chromo" evidence="10">
    <location>
        <begin position="324"/>
        <end position="396"/>
    </location>
</feature>
<evidence type="ECO:0000256" key="4">
    <source>
        <dbReference type="ARBA" id="ARBA00022741"/>
    </source>
</evidence>
<dbReference type="SMART" id="SM00298">
    <property type="entry name" value="CHROMO"/>
    <property type="match status" value="2"/>
</dbReference>
<dbReference type="InterPro" id="IPR014001">
    <property type="entry name" value="Helicase_ATP-bd"/>
</dbReference>
<keyword evidence="8" id="KW-0539">Nucleus</keyword>